<dbReference type="SMART" id="SM00957">
    <property type="entry name" value="SecA_DEAD"/>
    <property type="match status" value="1"/>
</dbReference>
<evidence type="ECO:0000256" key="2">
    <source>
        <dbReference type="ARBA" id="ARBA00022448"/>
    </source>
</evidence>
<dbReference type="SUPFAM" id="SSF81886">
    <property type="entry name" value="Helical scaffold and wing domains of SecA"/>
    <property type="match status" value="1"/>
</dbReference>
<dbReference type="Gene3D" id="1.10.3060.10">
    <property type="entry name" value="Helical scaffold and wing domains of SecA"/>
    <property type="match status" value="1"/>
</dbReference>
<dbReference type="Gene3D" id="3.40.50.300">
    <property type="entry name" value="P-loop containing nucleotide triphosphate hydrolases"/>
    <property type="match status" value="2"/>
</dbReference>
<evidence type="ECO:0000256" key="6">
    <source>
        <dbReference type="ARBA" id="ARBA00022840"/>
    </source>
</evidence>
<comment type="caution">
    <text evidence="16">The sequence shown here is derived from an EMBL/GenBank/DDBJ whole genome shotgun (WGS) entry which is preliminary data.</text>
</comment>
<dbReference type="SUPFAM" id="SSF81767">
    <property type="entry name" value="Pre-protein crosslinking domain of SecA"/>
    <property type="match status" value="1"/>
</dbReference>
<dbReference type="GO" id="GO:0005524">
    <property type="term" value="F:ATP binding"/>
    <property type="evidence" value="ECO:0007669"/>
    <property type="project" value="UniProtKB-UniRule"/>
</dbReference>
<evidence type="ECO:0000256" key="11">
    <source>
        <dbReference type="HAMAP-Rule" id="MF_01382"/>
    </source>
</evidence>
<dbReference type="Gene3D" id="3.90.1440.10">
    <property type="entry name" value="SecA, preprotein cross-linking domain"/>
    <property type="match status" value="1"/>
</dbReference>
<keyword evidence="5 11" id="KW-0547">Nucleotide-binding</keyword>
<dbReference type="PROSITE" id="PS01312">
    <property type="entry name" value="SECA"/>
    <property type="match status" value="1"/>
</dbReference>
<comment type="catalytic activity">
    <reaction evidence="11">
        <text>ATP + H2O + cellular proteinSide 1 = ADP + phosphate + cellular proteinSide 2.</text>
        <dbReference type="EC" id="7.4.2.8"/>
    </reaction>
</comment>
<dbReference type="InterPro" id="IPR020937">
    <property type="entry name" value="SecA_CS"/>
</dbReference>
<evidence type="ECO:0000259" key="15">
    <source>
        <dbReference type="PROSITE" id="PS51196"/>
    </source>
</evidence>
<dbReference type="InterPro" id="IPR000185">
    <property type="entry name" value="SecA"/>
</dbReference>
<dbReference type="PROSITE" id="PS51194">
    <property type="entry name" value="HELICASE_CTER"/>
    <property type="match status" value="1"/>
</dbReference>
<dbReference type="InterPro" id="IPR036266">
    <property type="entry name" value="SecA_Wing/Scaffold_sf"/>
</dbReference>
<dbReference type="NCBIfam" id="NF009538">
    <property type="entry name" value="PRK12904.1"/>
    <property type="match status" value="1"/>
</dbReference>
<dbReference type="EMBL" id="JABZEC010000005">
    <property type="protein sequence ID" value="NVY96827.1"/>
    <property type="molecule type" value="Genomic_DNA"/>
</dbReference>
<dbReference type="InterPro" id="IPR044722">
    <property type="entry name" value="SecA_SF2_C"/>
</dbReference>
<dbReference type="Pfam" id="PF07516">
    <property type="entry name" value="SecA_SW"/>
    <property type="match status" value="1"/>
</dbReference>
<evidence type="ECO:0000256" key="3">
    <source>
        <dbReference type="ARBA" id="ARBA00022475"/>
    </source>
</evidence>
<dbReference type="NCBIfam" id="TIGR00963">
    <property type="entry name" value="secA"/>
    <property type="match status" value="1"/>
</dbReference>
<sequence>MGNPIKKWVESDKREVKRMGKIADRVEAYADEYAQLSDEALQAKTPEFRERLTTGTKLDDLLPEAFAVAREAAKRVLGLYPFRVQLIGGVTLHEGNIAEMKTGEGKTLTAALPVYLNALTGKGVHVVTVNEYLSSRDASEMGRLYNWLGLSVGLNLNSKTAEEKREAYLCDVTYSTNSELGFDYLRDNMVVYKEQMVQRPLNFAIVDEVDSILIDEARTPLIISGQAEQSTALYLQADRFVKSLVADDYKIDWPTKSIGLTESGIKKGEKTFHLKNLYDIDNTLLNHHLDQALRANYIMEKDKDYVVADKKVMIVDSFTGRVMEGRRFSDGLHQAIEAKEHVSIQDETKTMANITYQNFFRMYDKLSGMTGTAKTEEEEFREIYNMDVVTIPTNKPIARVDHPDVLYPTLQSKFDAVVTDIKERYTKGQPILVGTVAVETSEYLSQRLTEANITHAVLNAKNHAKEAEIIMQAGQKGAVTIATNMAGRGTDIKLGPGVKELGGLAVIGTERHESRRIDNQLRGRSGRQGDPGETIFYMSLEDDLMKRFGSERIKRVLSVMKVDDKDAVIQSKMISRQVEAAQKRVEGNNYDTRKNTLQYDDVMREQREVIYRERMQVITEEQSLQKILLGMIKRTIKFQIDSRTNGDQASWDLDGLYDFALTTLVSPEQLKRSNLDGKSVDVLRQMLEDFVETNYQQKKKQLQNPEQMLEFEKVVILRVVDEHWTNHIDEMDQLRQSIGLRGYGQLNPLVEYQEEGFRMFEQMIADIEYDVTRLFMKAEIRQNAQR</sequence>
<dbReference type="SUPFAM" id="SSF52540">
    <property type="entry name" value="P-loop containing nucleoside triphosphate hydrolases"/>
    <property type="match status" value="2"/>
</dbReference>
<evidence type="ECO:0000256" key="8">
    <source>
        <dbReference type="ARBA" id="ARBA00022967"/>
    </source>
</evidence>
<evidence type="ECO:0000256" key="12">
    <source>
        <dbReference type="RuleBase" id="RU003874"/>
    </source>
</evidence>
<dbReference type="Pfam" id="PF01043">
    <property type="entry name" value="SecA_PP_bind"/>
    <property type="match status" value="1"/>
</dbReference>
<dbReference type="GO" id="GO:0005829">
    <property type="term" value="C:cytosol"/>
    <property type="evidence" value="ECO:0007669"/>
    <property type="project" value="TreeGrafter"/>
</dbReference>
<dbReference type="PROSITE" id="PS51196">
    <property type="entry name" value="SECA_MOTOR_DEAD"/>
    <property type="match status" value="1"/>
</dbReference>
<keyword evidence="9 11" id="KW-0811">Translocation</keyword>
<evidence type="ECO:0000256" key="1">
    <source>
        <dbReference type="ARBA" id="ARBA00007650"/>
    </source>
</evidence>
<feature type="domain" description="Helicase ATP-binding" evidence="13">
    <location>
        <begin position="87"/>
        <end position="245"/>
    </location>
</feature>
<dbReference type="InterPro" id="IPR014001">
    <property type="entry name" value="Helicase_ATP-bd"/>
</dbReference>
<gene>
    <name evidence="11 16" type="primary">secA</name>
    <name evidence="16" type="ORF">HU830_06615</name>
</gene>
<dbReference type="CDD" id="cd17928">
    <property type="entry name" value="DEXDc_SecA"/>
    <property type="match status" value="1"/>
</dbReference>
<evidence type="ECO:0000259" key="14">
    <source>
        <dbReference type="PROSITE" id="PS51194"/>
    </source>
</evidence>
<dbReference type="GO" id="GO:0065002">
    <property type="term" value="P:intracellular protein transmembrane transport"/>
    <property type="evidence" value="ECO:0007669"/>
    <property type="project" value="UniProtKB-UniRule"/>
</dbReference>
<dbReference type="InterPro" id="IPR001650">
    <property type="entry name" value="Helicase_C-like"/>
</dbReference>
<reference evidence="16 17" key="1">
    <citation type="submission" date="2020-06" db="EMBL/GenBank/DDBJ databases">
        <authorList>
            <person name="Kang J."/>
        </authorList>
    </citation>
    <scope>NUCLEOTIDE SEQUENCE [LARGE SCALE GENOMIC DNA]</scope>
    <source>
        <strain evidence="16 17">DCY120</strain>
    </source>
</reference>
<keyword evidence="17" id="KW-1185">Reference proteome</keyword>
<dbReference type="PROSITE" id="PS51192">
    <property type="entry name" value="HELICASE_ATP_BIND_1"/>
    <property type="match status" value="1"/>
</dbReference>
<keyword evidence="6 11" id="KW-0067">ATP-binding</keyword>
<dbReference type="FunFam" id="3.90.1440.10:FF:000001">
    <property type="entry name" value="Preprotein translocase subunit SecA"/>
    <property type="match status" value="1"/>
</dbReference>
<comment type="function">
    <text evidence="11">Part of the Sec protein translocase complex. Interacts with the SecYEG preprotein conducting channel. Has a central role in coupling the hydrolysis of ATP to the transfer of proteins into and across the cell membrane, serving as an ATP-driven molecular motor driving the stepwise translocation of polypeptide chains across the membrane.</text>
</comment>
<dbReference type="AlphaFoldDB" id="A0A850R7K3"/>
<comment type="subcellular location">
    <subcellularLocation>
        <location evidence="11">Cell membrane</location>
        <topology evidence="11">Peripheral membrane protein</topology>
        <orientation evidence="11">Cytoplasmic side</orientation>
    </subcellularLocation>
    <subcellularLocation>
        <location evidence="11">Cytoplasm</location>
    </subcellularLocation>
    <text evidence="11">Distribution is 50-50.</text>
</comment>
<feature type="binding site" evidence="11">
    <location>
        <position position="491"/>
    </location>
    <ligand>
        <name>ATP</name>
        <dbReference type="ChEBI" id="CHEBI:30616"/>
    </ligand>
</feature>
<keyword evidence="10 11" id="KW-0472">Membrane</keyword>
<keyword evidence="2 11" id="KW-0813">Transport</keyword>
<dbReference type="Proteomes" id="UP000563523">
    <property type="component" value="Unassembled WGS sequence"/>
</dbReference>
<dbReference type="PANTHER" id="PTHR30612:SF0">
    <property type="entry name" value="CHLOROPLAST PROTEIN-TRANSPORTING ATPASE"/>
    <property type="match status" value="1"/>
</dbReference>
<feature type="binding site" evidence="11">
    <location>
        <begin position="103"/>
        <end position="107"/>
    </location>
    <ligand>
        <name>ATP</name>
        <dbReference type="ChEBI" id="CHEBI:30616"/>
    </ligand>
</feature>
<dbReference type="GO" id="GO:0017038">
    <property type="term" value="P:protein import"/>
    <property type="evidence" value="ECO:0007669"/>
    <property type="project" value="InterPro"/>
</dbReference>
<dbReference type="RefSeq" id="WP_176942981.1">
    <property type="nucleotide sequence ID" value="NZ_JABZEC010000005.1"/>
</dbReference>
<dbReference type="GO" id="GO:0006605">
    <property type="term" value="P:protein targeting"/>
    <property type="evidence" value="ECO:0007669"/>
    <property type="project" value="UniProtKB-UniRule"/>
</dbReference>
<evidence type="ECO:0000313" key="17">
    <source>
        <dbReference type="Proteomes" id="UP000563523"/>
    </source>
</evidence>
<dbReference type="InterPro" id="IPR036670">
    <property type="entry name" value="SecA_X-link_sf"/>
</dbReference>
<dbReference type="InterPro" id="IPR027417">
    <property type="entry name" value="P-loop_NTPase"/>
</dbReference>
<dbReference type="PRINTS" id="PR00906">
    <property type="entry name" value="SECA"/>
</dbReference>
<evidence type="ECO:0000256" key="10">
    <source>
        <dbReference type="ARBA" id="ARBA00023136"/>
    </source>
</evidence>
<comment type="similarity">
    <text evidence="1 11 12">Belongs to the SecA family.</text>
</comment>
<dbReference type="GO" id="GO:0008564">
    <property type="term" value="F:protein-exporting ATPase activity"/>
    <property type="evidence" value="ECO:0007669"/>
    <property type="project" value="UniProtKB-EC"/>
</dbReference>
<keyword evidence="4 11" id="KW-0963">Cytoplasm</keyword>
<evidence type="ECO:0000256" key="4">
    <source>
        <dbReference type="ARBA" id="ARBA00022490"/>
    </source>
</evidence>
<dbReference type="Pfam" id="PF07517">
    <property type="entry name" value="SecA_DEAD"/>
    <property type="match status" value="1"/>
</dbReference>
<name>A0A850R7K3_9LACO</name>
<dbReference type="InterPro" id="IPR011115">
    <property type="entry name" value="SecA_DEAD"/>
</dbReference>
<dbReference type="InterPro" id="IPR011130">
    <property type="entry name" value="SecA_preprotein_X-link_dom"/>
</dbReference>
<dbReference type="GO" id="GO:0031522">
    <property type="term" value="C:cell envelope Sec protein transport complex"/>
    <property type="evidence" value="ECO:0007669"/>
    <property type="project" value="TreeGrafter"/>
</dbReference>
<evidence type="ECO:0000256" key="5">
    <source>
        <dbReference type="ARBA" id="ARBA00022741"/>
    </source>
</evidence>
<feature type="domain" description="Helicase C-terminal" evidence="14">
    <location>
        <begin position="413"/>
        <end position="575"/>
    </location>
</feature>
<dbReference type="InterPro" id="IPR011116">
    <property type="entry name" value="SecA_Wing/Scaffold"/>
</dbReference>
<evidence type="ECO:0000313" key="16">
    <source>
        <dbReference type="EMBL" id="NVY96827.1"/>
    </source>
</evidence>
<dbReference type="CDD" id="cd18803">
    <property type="entry name" value="SF2_C_secA"/>
    <property type="match status" value="1"/>
</dbReference>
<proteinExistence type="inferred from homology"/>
<evidence type="ECO:0000256" key="7">
    <source>
        <dbReference type="ARBA" id="ARBA00022927"/>
    </source>
</evidence>
<dbReference type="PANTHER" id="PTHR30612">
    <property type="entry name" value="SECA INNER MEMBRANE COMPONENT OF SEC PROTEIN SECRETION SYSTEM"/>
    <property type="match status" value="1"/>
</dbReference>
<comment type="subunit">
    <text evidence="11">Monomer and homodimer. Part of the essential Sec protein translocation apparatus which comprises SecA, SecYEG and auxiliary proteins SecDF. Other proteins may also be involved.</text>
</comment>
<dbReference type="NCBIfam" id="NF006630">
    <property type="entry name" value="PRK09200.1"/>
    <property type="match status" value="1"/>
</dbReference>
<feature type="binding site" evidence="11">
    <location>
        <position position="85"/>
    </location>
    <ligand>
        <name>ATP</name>
        <dbReference type="ChEBI" id="CHEBI:30616"/>
    </ligand>
</feature>
<dbReference type="EC" id="7.4.2.8" evidence="11"/>
<dbReference type="HAMAP" id="MF_01382">
    <property type="entry name" value="SecA"/>
    <property type="match status" value="1"/>
</dbReference>
<accession>A0A850R7K3</accession>
<keyword evidence="7 11" id="KW-0653">Protein transport</keyword>
<protein>
    <recommendedName>
        <fullName evidence="11 12">Protein translocase subunit SecA</fullName>
        <ecNumber evidence="11">7.4.2.8</ecNumber>
    </recommendedName>
</protein>
<dbReference type="GO" id="GO:0043952">
    <property type="term" value="P:protein transport by the Sec complex"/>
    <property type="evidence" value="ECO:0007669"/>
    <property type="project" value="TreeGrafter"/>
</dbReference>
<dbReference type="FunFam" id="3.40.50.300:FF:000429">
    <property type="entry name" value="Preprotein translocase subunit SecA"/>
    <property type="match status" value="1"/>
</dbReference>
<evidence type="ECO:0000259" key="13">
    <source>
        <dbReference type="PROSITE" id="PS51192"/>
    </source>
</evidence>
<dbReference type="GO" id="GO:0005886">
    <property type="term" value="C:plasma membrane"/>
    <property type="evidence" value="ECO:0007669"/>
    <property type="project" value="UniProtKB-SubCell"/>
</dbReference>
<dbReference type="InterPro" id="IPR014018">
    <property type="entry name" value="SecA_motor_DEAD"/>
</dbReference>
<dbReference type="SMART" id="SM00958">
    <property type="entry name" value="SecA_PP_bind"/>
    <property type="match status" value="1"/>
</dbReference>
<evidence type="ECO:0000256" key="9">
    <source>
        <dbReference type="ARBA" id="ARBA00023010"/>
    </source>
</evidence>
<organism evidence="16 17">
    <name type="scientific">Bombilactobacillus apium</name>
    <dbReference type="NCBI Taxonomy" id="2675299"/>
    <lineage>
        <taxon>Bacteria</taxon>
        <taxon>Bacillati</taxon>
        <taxon>Bacillota</taxon>
        <taxon>Bacilli</taxon>
        <taxon>Lactobacillales</taxon>
        <taxon>Lactobacillaceae</taxon>
        <taxon>Bombilactobacillus</taxon>
    </lineage>
</organism>
<dbReference type="Pfam" id="PF21090">
    <property type="entry name" value="P-loop_SecA"/>
    <property type="match status" value="2"/>
</dbReference>
<keyword evidence="8 11" id="KW-1278">Translocase</keyword>
<feature type="domain" description="SecA family profile" evidence="15">
    <location>
        <begin position="1"/>
        <end position="569"/>
    </location>
</feature>
<keyword evidence="3 11" id="KW-1003">Cell membrane</keyword>